<dbReference type="AlphaFoldDB" id="A0A1J9QTE3"/>
<name>A0A1J9QTE3_9EURO</name>
<dbReference type="GO" id="GO:0000139">
    <property type="term" value="C:Golgi membrane"/>
    <property type="evidence" value="ECO:0007669"/>
    <property type="project" value="UniProtKB-SubCell"/>
</dbReference>
<keyword evidence="4" id="KW-0472">Membrane</keyword>
<dbReference type="InterPro" id="IPR048485">
    <property type="entry name" value="COG5_helical"/>
</dbReference>
<feature type="domain" description="Conserved oligomeric Golgi complex subunit 5 N-terminal" evidence="5">
    <location>
        <begin position="12"/>
        <end position="144"/>
    </location>
</feature>
<dbReference type="GO" id="GO:0017119">
    <property type="term" value="C:Golgi transport complex"/>
    <property type="evidence" value="ECO:0007669"/>
    <property type="project" value="InterPro"/>
</dbReference>
<sequence length="493" mass="53639">MADSEPSYIDYEAFLDPSFSPSSFANTLVRSTNNPSDTPLDLSTPLSRVLFDIQEIDTHIHTLTTKSALPLLTHTRDQTDAGQRVLEAVEGQVSALREGYKRLEKDVLERWESAEEVRGAAERSWATVRLARAVGRCLVLGRQLEGQMLELTGRPVGAGAGSGGSLVVEDHRALVRASNTLLMLRRMFITTEDGEESYGLDRVKVIRTLRSDLIAPAESAVKARATQIINKFSVSSLAIDTSGVGSGFGGSGTQLQTYGTSTFAQAEDAKSRITSAITTLYLLSPTPHTSILASEFQPELLLATLKGYIHTCLTSSLASLSRSLSMLPTLDRTLQETSAKCQNIMALEALLETIKPPAHPFLHYSYPTFSIDSETTAGHTSHPSIKTKKNNLLQPLLHCLDTSSLPSYFWRSLASSLSTRVQEIVNRGGVSARTLRSNRERLREQLRECVLRGSQLPNNSISRLGGSTGPIVVGNWEREAAVMVSAVVGVLGR</sequence>
<evidence type="ECO:0000256" key="2">
    <source>
        <dbReference type="ARBA" id="ARBA00020974"/>
    </source>
</evidence>
<evidence type="ECO:0000313" key="8">
    <source>
        <dbReference type="Proteomes" id="UP000182235"/>
    </source>
</evidence>
<dbReference type="InterPro" id="IPR049176">
    <property type="entry name" value="COG5_N"/>
</dbReference>
<evidence type="ECO:0000313" key="7">
    <source>
        <dbReference type="EMBL" id="OJD18549.1"/>
    </source>
</evidence>
<feature type="domain" description="Conserved oligomeric Golgi complex subunit 5 helical" evidence="6">
    <location>
        <begin position="260"/>
        <end position="448"/>
    </location>
</feature>
<protein>
    <recommendedName>
        <fullName evidence="2">Conserved oligomeric Golgi complex subunit 5</fullName>
    </recommendedName>
</protein>
<dbReference type="InterPro" id="IPR019465">
    <property type="entry name" value="Cog5"/>
</dbReference>
<dbReference type="Proteomes" id="UP000182235">
    <property type="component" value="Unassembled WGS sequence"/>
</dbReference>
<comment type="caution">
    <text evidence="7">The sequence shown here is derived from an EMBL/GenBank/DDBJ whole genome shotgun (WGS) entry which is preliminary data.</text>
</comment>
<dbReference type="PANTHER" id="PTHR13228:SF3">
    <property type="entry name" value="CONSERVED OLIGOMERIC GOLGI COMPLEX SUBUNIT 5"/>
    <property type="match status" value="1"/>
</dbReference>
<evidence type="ECO:0000256" key="3">
    <source>
        <dbReference type="ARBA" id="ARBA00023034"/>
    </source>
</evidence>
<dbReference type="STRING" id="1447872.A0A1J9QTE3"/>
<dbReference type="PANTHER" id="PTHR13228">
    <property type="entry name" value="CONSERVED OLIGOMERIC GOLGI COMPLEX COMPONENT 5"/>
    <property type="match status" value="1"/>
</dbReference>
<dbReference type="Pfam" id="PF20649">
    <property type="entry name" value="COG5_C"/>
    <property type="match status" value="1"/>
</dbReference>
<dbReference type="OrthoDB" id="18786at2759"/>
<comment type="subcellular location">
    <subcellularLocation>
        <location evidence="1">Golgi apparatus membrane</location>
        <topology evidence="1">Peripheral membrane protein</topology>
    </subcellularLocation>
</comment>
<dbReference type="Pfam" id="PF10392">
    <property type="entry name" value="COG5_N"/>
    <property type="match status" value="1"/>
</dbReference>
<accession>A0A1J9QTE3</accession>
<proteinExistence type="predicted"/>
<evidence type="ECO:0000256" key="1">
    <source>
        <dbReference type="ARBA" id="ARBA00004395"/>
    </source>
</evidence>
<organism evidence="7 8">
    <name type="scientific">Emergomyces pasteurianus Ep9510</name>
    <dbReference type="NCBI Taxonomy" id="1447872"/>
    <lineage>
        <taxon>Eukaryota</taxon>
        <taxon>Fungi</taxon>
        <taxon>Dikarya</taxon>
        <taxon>Ascomycota</taxon>
        <taxon>Pezizomycotina</taxon>
        <taxon>Eurotiomycetes</taxon>
        <taxon>Eurotiomycetidae</taxon>
        <taxon>Onygenales</taxon>
        <taxon>Ajellomycetaceae</taxon>
        <taxon>Emergomyces</taxon>
    </lineage>
</organism>
<keyword evidence="3" id="KW-0333">Golgi apparatus</keyword>
<dbReference type="GO" id="GO:0006891">
    <property type="term" value="P:intra-Golgi vesicle-mediated transport"/>
    <property type="evidence" value="ECO:0007669"/>
    <property type="project" value="InterPro"/>
</dbReference>
<evidence type="ECO:0000259" key="5">
    <source>
        <dbReference type="Pfam" id="PF10392"/>
    </source>
</evidence>
<reference evidence="7 8" key="1">
    <citation type="submission" date="2015-07" db="EMBL/GenBank/DDBJ databases">
        <title>Emmonsia species relationships and genome sequence.</title>
        <authorList>
            <consortium name="The Broad Institute Genomics Platform"/>
            <person name="Cuomo C.A."/>
            <person name="Munoz J.F."/>
            <person name="Imamovic A."/>
            <person name="Priest M.E."/>
            <person name="Young S."/>
            <person name="Clay O.K."/>
            <person name="McEwen J.G."/>
        </authorList>
    </citation>
    <scope>NUCLEOTIDE SEQUENCE [LARGE SCALE GENOMIC DNA]</scope>
    <source>
        <strain evidence="7 8">UAMH 9510</strain>
    </source>
</reference>
<dbReference type="VEuPathDB" id="FungiDB:AJ78_01465"/>
<evidence type="ECO:0000256" key="4">
    <source>
        <dbReference type="ARBA" id="ARBA00023136"/>
    </source>
</evidence>
<evidence type="ECO:0000259" key="6">
    <source>
        <dbReference type="Pfam" id="PF20649"/>
    </source>
</evidence>
<gene>
    <name evidence="7" type="ORF">AJ78_01465</name>
</gene>
<keyword evidence="8" id="KW-1185">Reference proteome</keyword>
<dbReference type="EMBL" id="LGRN01000032">
    <property type="protein sequence ID" value="OJD18549.1"/>
    <property type="molecule type" value="Genomic_DNA"/>
</dbReference>